<dbReference type="RefSeq" id="WP_183367459.1">
    <property type="nucleotide sequence ID" value="NZ_JACIEZ010000008.1"/>
</dbReference>
<feature type="region of interest" description="Disordered" evidence="1">
    <location>
        <begin position="175"/>
        <end position="200"/>
    </location>
</feature>
<dbReference type="InterPro" id="IPR052948">
    <property type="entry name" value="Low_temp-induced_all0457"/>
</dbReference>
<dbReference type="EMBL" id="JACIEZ010000008">
    <property type="protein sequence ID" value="MBB4066173.1"/>
    <property type="molecule type" value="Genomic_DNA"/>
</dbReference>
<dbReference type="InterPro" id="IPR025889">
    <property type="entry name" value="GSP17M-like_dom"/>
</dbReference>
<gene>
    <name evidence="3" type="ORF">GGR23_003388</name>
</gene>
<dbReference type="PANTHER" id="PTHR36109">
    <property type="entry name" value="MEMBRANE PROTEIN-RELATED"/>
    <property type="match status" value="1"/>
</dbReference>
<evidence type="ECO:0000313" key="4">
    <source>
        <dbReference type="Proteomes" id="UP000528286"/>
    </source>
</evidence>
<proteinExistence type="predicted"/>
<protein>
    <submittedName>
        <fullName evidence="3">Putative membrane protein</fullName>
    </submittedName>
</protein>
<accession>A0A7W6NLP8</accession>
<comment type="caution">
    <text evidence="3">The sequence shown here is derived from an EMBL/GenBank/DDBJ whole genome shotgun (WGS) entry which is preliminary data.</text>
</comment>
<evidence type="ECO:0000256" key="1">
    <source>
        <dbReference type="SAM" id="MobiDB-lite"/>
    </source>
</evidence>
<evidence type="ECO:0000313" key="3">
    <source>
        <dbReference type="EMBL" id="MBB4066173.1"/>
    </source>
</evidence>
<reference evidence="3 4" key="1">
    <citation type="submission" date="2020-08" db="EMBL/GenBank/DDBJ databases">
        <title>Genomic Encyclopedia of Type Strains, Phase IV (KMG-IV): sequencing the most valuable type-strain genomes for metagenomic binning, comparative biology and taxonomic classification.</title>
        <authorList>
            <person name="Goeker M."/>
        </authorList>
    </citation>
    <scope>NUCLEOTIDE SEQUENCE [LARGE SCALE GENOMIC DNA]</scope>
    <source>
        <strain evidence="3 4">DSM 29853</strain>
    </source>
</reference>
<keyword evidence="4" id="KW-1185">Reference proteome</keyword>
<dbReference type="Pfam" id="PF11181">
    <property type="entry name" value="YflT"/>
    <property type="match status" value="1"/>
</dbReference>
<organism evidence="3 4">
    <name type="scientific">Gellertiella hungarica</name>
    <dbReference type="NCBI Taxonomy" id="1572859"/>
    <lineage>
        <taxon>Bacteria</taxon>
        <taxon>Pseudomonadati</taxon>
        <taxon>Pseudomonadota</taxon>
        <taxon>Alphaproteobacteria</taxon>
        <taxon>Hyphomicrobiales</taxon>
        <taxon>Rhizobiaceae</taxon>
        <taxon>Gellertiella</taxon>
    </lineage>
</organism>
<sequence>MRTVTGIFDTYADGQAAVRALENANIPRDSISIVSRDEDGNVRNGDGAVDGAETGAGLGALAGGAGGLLAGLGMLSIPGVGPVVAAGWLASTITGLAAGAVAGGAAGGIIGALTDAGVPEDEAHVYAESLRRGGTLVTARVEDAMAPTAARILDESRRVDWNLRRREYSESGWTTFDETQPYDTAPGSLSRPEGGLTGRL</sequence>
<dbReference type="PANTHER" id="PTHR36109:SF2">
    <property type="entry name" value="MEMBRANE PROTEIN"/>
    <property type="match status" value="1"/>
</dbReference>
<dbReference type="AlphaFoldDB" id="A0A7W6NLP8"/>
<dbReference type="Proteomes" id="UP000528286">
    <property type="component" value="Unassembled WGS sequence"/>
</dbReference>
<name>A0A7W6NLP8_9HYPH</name>
<evidence type="ECO:0000259" key="2">
    <source>
        <dbReference type="Pfam" id="PF11181"/>
    </source>
</evidence>
<feature type="domain" description="General stress protein 17M-like" evidence="2">
    <location>
        <begin position="6"/>
        <end position="72"/>
    </location>
</feature>